<feature type="domain" description="ABC transporter" evidence="11">
    <location>
        <begin position="8"/>
        <end position="245"/>
    </location>
</feature>
<evidence type="ECO:0000256" key="1">
    <source>
        <dbReference type="ARBA" id="ARBA00004202"/>
    </source>
</evidence>
<dbReference type="PANTHER" id="PTHR43790">
    <property type="entry name" value="CARBOHYDRATE TRANSPORT ATP-BINDING PROTEIN MG119-RELATED"/>
    <property type="match status" value="1"/>
</dbReference>
<protein>
    <submittedName>
        <fullName evidence="12">Ribose ABC transport system, ATP-binding protein RbsA</fullName>
    </submittedName>
</protein>
<proteinExistence type="predicted"/>
<dbReference type="PROSITE" id="PS50893">
    <property type="entry name" value="ABC_TRANSPORTER_2"/>
    <property type="match status" value="2"/>
</dbReference>
<dbReference type="Proteomes" id="UP000019666">
    <property type="component" value="Unassembled WGS sequence"/>
</dbReference>
<evidence type="ECO:0000256" key="10">
    <source>
        <dbReference type="SAM" id="MobiDB-lite"/>
    </source>
</evidence>
<dbReference type="STRING" id="442562.Rumeso_03613"/>
<feature type="compositionally biased region" description="Basic and acidic residues" evidence="10">
    <location>
        <begin position="501"/>
        <end position="515"/>
    </location>
</feature>
<evidence type="ECO:0000256" key="4">
    <source>
        <dbReference type="ARBA" id="ARBA00022597"/>
    </source>
</evidence>
<dbReference type="InterPro" id="IPR027417">
    <property type="entry name" value="P-loop_NTPase"/>
</dbReference>
<evidence type="ECO:0000256" key="6">
    <source>
        <dbReference type="ARBA" id="ARBA00022741"/>
    </source>
</evidence>
<keyword evidence="6" id="KW-0547">Nucleotide-binding</keyword>
<dbReference type="Gene3D" id="3.40.50.300">
    <property type="entry name" value="P-loop containing nucleotide triphosphate hydrolases"/>
    <property type="match status" value="2"/>
</dbReference>
<dbReference type="CDD" id="cd03216">
    <property type="entry name" value="ABC_Carb_Monos_I"/>
    <property type="match status" value="1"/>
</dbReference>
<dbReference type="OrthoDB" id="9805029at2"/>
<gene>
    <name evidence="12" type="ORF">Rumeso_03613</name>
</gene>
<keyword evidence="3" id="KW-1003">Cell membrane</keyword>
<evidence type="ECO:0000256" key="5">
    <source>
        <dbReference type="ARBA" id="ARBA00022737"/>
    </source>
</evidence>
<evidence type="ECO:0000259" key="11">
    <source>
        <dbReference type="PROSITE" id="PS50893"/>
    </source>
</evidence>
<comment type="subcellular location">
    <subcellularLocation>
        <location evidence="1">Cell membrane</location>
        <topology evidence="1">Peripheral membrane protein</topology>
    </subcellularLocation>
</comment>
<sequence length="515" mass="56605">MPDQPSRLKLAGISKSFPGVRALDNVTFEVRPGEVHGLLGENGAGKSTLLNTLSAVFKADEGHIEIDGRPVEIRSPLEARAAGIAMIHQELQHVPHLTVAQNMFLGRPLKQASGLLVDRRGQEQRAREVLRDLDPTIDPKTPIRDLKVSQQQVVEIARALLENARVIAMDEPTSSLTPAEFDRLAVLIEQLAARGVSIIYVSHKMDEVFRVCDRATILRDGKFVDTVNMADMNEASIVARMVGREIVHQTHTSHERSDALLEVSDLGREKAVQGATFTLRRGEVLGISGLVGSGRTELLRLIAGIDRPTSGSIRVSGRSLPLHDPRAAIRAGIGLVPEDRKGHGIIRERSVAANMALPSMGRFSRYGLVSHRQRHRVAMKVMEDLRLRPLDVTRPIGKFSGGNQQKAIIGRWIAAGTEILLFDEPTRGIDVGAKSEIYALIERLAQEGKAIVVVSSEMLEIMRVSDRVMVMREGRLVATLERDQISEAAIAAHAIPQSQRSVHDASRPDRQDIIQ</sequence>
<dbReference type="HOGENOM" id="CLU_000604_92_3_5"/>
<keyword evidence="7 12" id="KW-0067">ATP-binding</keyword>
<feature type="region of interest" description="Disordered" evidence="10">
    <location>
        <begin position="496"/>
        <end position="515"/>
    </location>
</feature>
<dbReference type="FunFam" id="3.40.50.300:FF:000127">
    <property type="entry name" value="Ribose import ATP-binding protein RbsA"/>
    <property type="match status" value="1"/>
</dbReference>
<evidence type="ECO:0000313" key="12">
    <source>
        <dbReference type="EMBL" id="EYD74846.1"/>
    </source>
</evidence>
<comment type="caution">
    <text evidence="12">The sequence shown here is derived from an EMBL/GenBank/DDBJ whole genome shotgun (WGS) entry which is preliminary data.</text>
</comment>
<keyword evidence="2" id="KW-0813">Transport</keyword>
<dbReference type="Pfam" id="PF00005">
    <property type="entry name" value="ABC_tran"/>
    <property type="match status" value="2"/>
</dbReference>
<dbReference type="PROSITE" id="PS00211">
    <property type="entry name" value="ABC_TRANSPORTER_1"/>
    <property type="match status" value="1"/>
</dbReference>
<keyword evidence="5" id="KW-0677">Repeat</keyword>
<dbReference type="RefSeq" id="WP_051521447.1">
    <property type="nucleotide sequence ID" value="NZ_KK088596.1"/>
</dbReference>
<accession>A0A017HKG0</accession>
<evidence type="ECO:0000313" key="13">
    <source>
        <dbReference type="Proteomes" id="UP000019666"/>
    </source>
</evidence>
<dbReference type="AlphaFoldDB" id="A0A017HKG0"/>
<keyword evidence="4" id="KW-0762">Sugar transport</keyword>
<evidence type="ECO:0000256" key="3">
    <source>
        <dbReference type="ARBA" id="ARBA00022475"/>
    </source>
</evidence>
<reference evidence="12 13" key="1">
    <citation type="submission" date="2013-02" db="EMBL/GenBank/DDBJ databases">
        <authorList>
            <person name="Fiebig A."/>
            <person name="Goeker M."/>
            <person name="Klenk H.-P.P."/>
        </authorList>
    </citation>
    <scope>NUCLEOTIDE SEQUENCE [LARGE SCALE GENOMIC DNA]</scope>
    <source>
        <strain evidence="12 13">DSM 19309</strain>
    </source>
</reference>
<dbReference type="PATRIC" id="fig|442562.3.peg.3558"/>
<dbReference type="SUPFAM" id="SSF52540">
    <property type="entry name" value="P-loop containing nucleoside triphosphate hydrolases"/>
    <property type="match status" value="2"/>
</dbReference>
<dbReference type="GO" id="GO:0005886">
    <property type="term" value="C:plasma membrane"/>
    <property type="evidence" value="ECO:0007669"/>
    <property type="project" value="UniProtKB-SubCell"/>
</dbReference>
<feature type="domain" description="ABC transporter" evidence="11">
    <location>
        <begin position="255"/>
        <end position="498"/>
    </location>
</feature>
<dbReference type="PANTHER" id="PTHR43790:SF3">
    <property type="entry name" value="D-ALLOSE IMPORT ATP-BINDING PROTEIN ALSA-RELATED"/>
    <property type="match status" value="1"/>
</dbReference>
<organism evidence="12 13">
    <name type="scientific">Rubellimicrobium mesophilum DSM 19309</name>
    <dbReference type="NCBI Taxonomy" id="442562"/>
    <lineage>
        <taxon>Bacteria</taxon>
        <taxon>Pseudomonadati</taxon>
        <taxon>Pseudomonadota</taxon>
        <taxon>Alphaproteobacteria</taxon>
        <taxon>Rhodobacterales</taxon>
        <taxon>Roseobacteraceae</taxon>
        <taxon>Rubellimicrobium</taxon>
    </lineage>
</organism>
<evidence type="ECO:0000256" key="2">
    <source>
        <dbReference type="ARBA" id="ARBA00022448"/>
    </source>
</evidence>
<dbReference type="GO" id="GO:0016887">
    <property type="term" value="F:ATP hydrolysis activity"/>
    <property type="evidence" value="ECO:0007669"/>
    <property type="project" value="InterPro"/>
</dbReference>
<keyword evidence="9" id="KW-0472">Membrane</keyword>
<name>A0A017HKG0_9RHOB</name>
<dbReference type="InterPro" id="IPR017871">
    <property type="entry name" value="ABC_transporter-like_CS"/>
</dbReference>
<evidence type="ECO:0000256" key="7">
    <source>
        <dbReference type="ARBA" id="ARBA00022840"/>
    </source>
</evidence>
<evidence type="ECO:0000256" key="8">
    <source>
        <dbReference type="ARBA" id="ARBA00022967"/>
    </source>
</evidence>
<dbReference type="CDD" id="cd03215">
    <property type="entry name" value="ABC_Carb_Monos_II"/>
    <property type="match status" value="1"/>
</dbReference>
<keyword evidence="13" id="KW-1185">Reference proteome</keyword>
<evidence type="ECO:0000256" key="9">
    <source>
        <dbReference type="ARBA" id="ARBA00023136"/>
    </source>
</evidence>
<dbReference type="EMBL" id="AOSK01000103">
    <property type="protein sequence ID" value="EYD74846.1"/>
    <property type="molecule type" value="Genomic_DNA"/>
</dbReference>
<dbReference type="InterPro" id="IPR003439">
    <property type="entry name" value="ABC_transporter-like_ATP-bd"/>
</dbReference>
<dbReference type="SMART" id="SM00382">
    <property type="entry name" value="AAA"/>
    <property type="match status" value="2"/>
</dbReference>
<keyword evidence="8" id="KW-1278">Translocase</keyword>
<dbReference type="InterPro" id="IPR003593">
    <property type="entry name" value="AAA+_ATPase"/>
</dbReference>
<dbReference type="GO" id="GO:0005524">
    <property type="term" value="F:ATP binding"/>
    <property type="evidence" value="ECO:0007669"/>
    <property type="project" value="UniProtKB-KW"/>
</dbReference>
<dbReference type="InterPro" id="IPR050107">
    <property type="entry name" value="ABC_carbohydrate_import_ATPase"/>
</dbReference>